<evidence type="ECO:0000313" key="3">
    <source>
        <dbReference type="WBParaSite" id="Pan_g10105.t1"/>
    </source>
</evidence>
<protein>
    <submittedName>
        <fullName evidence="3">Secreted protein</fullName>
    </submittedName>
</protein>
<reference evidence="3" key="2">
    <citation type="submission" date="2020-10" db="UniProtKB">
        <authorList>
            <consortium name="WormBaseParasite"/>
        </authorList>
    </citation>
    <scope>IDENTIFICATION</scope>
</reference>
<name>A0A7E4ULD2_PANRE</name>
<dbReference type="AlphaFoldDB" id="A0A7E4ULD2"/>
<evidence type="ECO:0000313" key="2">
    <source>
        <dbReference type="Proteomes" id="UP000492821"/>
    </source>
</evidence>
<dbReference type="Proteomes" id="UP000492821">
    <property type="component" value="Unassembled WGS sequence"/>
</dbReference>
<evidence type="ECO:0000256" key="1">
    <source>
        <dbReference type="SAM" id="SignalP"/>
    </source>
</evidence>
<feature type="signal peptide" evidence="1">
    <location>
        <begin position="1"/>
        <end position="20"/>
    </location>
</feature>
<organism evidence="2 3">
    <name type="scientific">Panagrellus redivivus</name>
    <name type="common">Microworm</name>
    <dbReference type="NCBI Taxonomy" id="6233"/>
    <lineage>
        <taxon>Eukaryota</taxon>
        <taxon>Metazoa</taxon>
        <taxon>Ecdysozoa</taxon>
        <taxon>Nematoda</taxon>
        <taxon>Chromadorea</taxon>
        <taxon>Rhabditida</taxon>
        <taxon>Tylenchina</taxon>
        <taxon>Panagrolaimomorpha</taxon>
        <taxon>Panagrolaimoidea</taxon>
        <taxon>Panagrolaimidae</taxon>
        <taxon>Panagrellus</taxon>
    </lineage>
</organism>
<sequence>MRRGIFIVILFLVNSSQLCAHRQVAVNEFGLAPVMILSQSETNMIFKRPKRAPKRSQQRVLNRCPKSVNLFVCSV</sequence>
<accession>A0A7E4ULD2</accession>
<keyword evidence="2" id="KW-1185">Reference proteome</keyword>
<feature type="chain" id="PRO_5028843080" evidence="1">
    <location>
        <begin position="21"/>
        <end position="75"/>
    </location>
</feature>
<proteinExistence type="predicted"/>
<reference evidence="2" key="1">
    <citation type="journal article" date="2013" name="Genetics">
        <title>The draft genome and transcriptome of Panagrellus redivivus are shaped by the harsh demands of a free-living lifestyle.</title>
        <authorList>
            <person name="Srinivasan J."/>
            <person name="Dillman A.R."/>
            <person name="Macchietto M.G."/>
            <person name="Heikkinen L."/>
            <person name="Lakso M."/>
            <person name="Fracchia K.M."/>
            <person name="Antoshechkin I."/>
            <person name="Mortazavi A."/>
            <person name="Wong G."/>
            <person name="Sternberg P.W."/>
        </authorList>
    </citation>
    <scope>NUCLEOTIDE SEQUENCE [LARGE SCALE GENOMIC DNA]</scope>
    <source>
        <strain evidence="2">MT8872</strain>
    </source>
</reference>
<keyword evidence="1" id="KW-0732">Signal</keyword>
<dbReference type="WBParaSite" id="Pan_g10105.t1">
    <property type="protein sequence ID" value="Pan_g10105.t1"/>
    <property type="gene ID" value="Pan_g10105"/>
</dbReference>